<gene>
    <name evidence="1" type="ORF">RUMHYD_01922</name>
</gene>
<evidence type="ECO:0000313" key="2">
    <source>
        <dbReference type="Proteomes" id="UP000003100"/>
    </source>
</evidence>
<dbReference type="HOGENOM" id="CLU_2822499_0_0_9"/>
<name>C0CM46_BLAHS</name>
<reference evidence="1 2" key="1">
    <citation type="submission" date="2009-01" db="EMBL/GenBank/DDBJ databases">
        <authorList>
            <person name="Fulton L."/>
            <person name="Clifton S."/>
            <person name="Fulton B."/>
            <person name="Xu J."/>
            <person name="Minx P."/>
            <person name="Pepin K.H."/>
            <person name="Johnson M."/>
            <person name="Bhonagiri V."/>
            <person name="Nash W.E."/>
            <person name="Mardis E.R."/>
            <person name="Wilson R.K."/>
        </authorList>
    </citation>
    <scope>NUCLEOTIDE SEQUENCE [LARGE SCALE GENOMIC DNA]</scope>
    <source>
        <strain evidence="2">DSM 10507 / JCM 14656 / S5a33</strain>
    </source>
</reference>
<accession>C0CM46</accession>
<organism evidence="1 2">
    <name type="scientific">Blautia hydrogenotrophica (strain DSM 10507 / JCM 14656 / S5a33)</name>
    <name type="common">Ruminococcus hydrogenotrophicus</name>
    <dbReference type="NCBI Taxonomy" id="476272"/>
    <lineage>
        <taxon>Bacteria</taxon>
        <taxon>Bacillati</taxon>
        <taxon>Bacillota</taxon>
        <taxon>Clostridia</taxon>
        <taxon>Lachnospirales</taxon>
        <taxon>Lachnospiraceae</taxon>
        <taxon>Blautia</taxon>
    </lineage>
</organism>
<reference evidence="1 2" key="2">
    <citation type="submission" date="2009-02" db="EMBL/GenBank/DDBJ databases">
        <title>Draft genome sequence of Blautia hydrogenotrophica DSM 10507 (Ruminococcus hydrogenotrophicus DSM 10507).</title>
        <authorList>
            <person name="Sudarsanam P."/>
            <person name="Ley R."/>
            <person name="Guruge J."/>
            <person name="Turnbaugh P.J."/>
            <person name="Mahowald M."/>
            <person name="Liep D."/>
            <person name="Gordon J."/>
        </authorList>
    </citation>
    <scope>NUCLEOTIDE SEQUENCE [LARGE SCALE GENOMIC DNA]</scope>
    <source>
        <strain evidence="2">DSM 10507 / JCM 14656 / S5a33</strain>
    </source>
</reference>
<dbReference type="AlphaFoldDB" id="C0CM46"/>
<protein>
    <submittedName>
        <fullName evidence="1">Uncharacterized protein</fullName>
    </submittedName>
</protein>
<keyword evidence="2" id="KW-1185">Reference proteome</keyword>
<proteinExistence type="predicted"/>
<dbReference type="Proteomes" id="UP000003100">
    <property type="component" value="Unassembled WGS sequence"/>
</dbReference>
<evidence type="ECO:0000313" key="1">
    <source>
        <dbReference type="EMBL" id="EEG49116.1"/>
    </source>
</evidence>
<sequence>MIIKPVETKYVIWFKKLLDDTGENTGMTICADRAEIKGKYLILYKKDSVVYFCPIKRIDSFYAREV</sequence>
<dbReference type="EMBL" id="ACBZ01000101">
    <property type="protein sequence ID" value="EEG49116.1"/>
    <property type="molecule type" value="Genomic_DNA"/>
</dbReference>
<comment type="caution">
    <text evidence="1">The sequence shown here is derived from an EMBL/GenBank/DDBJ whole genome shotgun (WGS) entry which is preliminary data.</text>
</comment>